<evidence type="ECO:0000313" key="3">
    <source>
        <dbReference type="EMBL" id="KAF2859806.1"/>
    </source>
</evidence>
<dbReference type="AlphaFoldDB" id="A0A6A7BWS0"/>
<gene>
    <name evidence="3" type="ORF">K470DRAFT_90235</name>
</gene>
<evidence type="ECO:0000313" key="4">
    <source>
        <dbReference type="Proteomes" id="UP000799421"/>
    </source>
</evidence>
<dbReference type="Proteomes" id="UP000799421">
    <property type="component" value="Unassembled WGS sequence"/>
</dbReference>
<dbReference type="GO" id="GO:0016020">
    <property type="term" value="C:membrane"/>
    <property type="evidence" value="ECO:0007669"/>
    <property type="project" value="TreeGrafter"/>
</dbReference>
<dbReference type="PANTHER" id="PTHR41807">
    <property type="entry name" value="GLUTATHIONE TRANSFERASE 3"/>
    <property type="match status" value="1"/>
</dbReference>
<sequence length="267" mass="29084">MMANANGQRQSVRDLQTTATTRRAGKASPVTTALRSRDPVSAIARKYNTSNAVSAQATTTQPYRQKRLSDLTTLYQSGRDVVKREISSRDVLAGVDGNLLSTLRDRCSTFLFVQSLIILCEATLLSISLLSRTLAVNTGDPLGHSFELPAPIHGLDLHLLFSLHFWVPFLIWAATSVLLPAAAGSIFNFTRRRTQVDPVGFNLVKAILAIFMLGQGLAGPGRVARLQIEKAFPGGWRFILTDCLVAGIVAFWDGVQLQGQVINHAAR</sequence>
<feature type="transmembrane region" description="Helical" evidence="2">
    <location>
        <begin position="238"/>
        <end position="255"/>
    </location>
</feature>
<dbReference type="OrthoDB" id="4034134at2759"/>
<dbReference type="PANTHER" id="PTHR41807:SF1">
    <property type="entry name" value="GLUTATHIONE TRANSFERASE 3"/>
    <property type="match status" value="1"/>
</dbReference>
<feature type="transmembrane region" description="Helical" evidence="2">
    <location>
        <begin position="199"/>
        <end position="218"/>
    </location>
</feature>
<evidence type="ECO:0000256" key="1">
    <source>
        <dbReference type="SAM" id="MobiDB-lite"/>
    </source>
</evidence>
<keyword evidence="2" id="KW-0472">Membrane</keyword>
<proteinExistence type="predicted"/>
<dbReference type="EMBL" id="MU005988">
    <property type="protein sequence ID" value="KAF2859806.1"/>
    <property type="molecule type" value="Genomic_DNA"/>
</dbReference>
<organism evidence="3 4">
    <name type="scientific">Piedraia hortae CBS 480.64</name>
    <dbReference type="NCBI Taxonomy" id="1314780"/>
    <lineage>
        <taxon>Eukaryota</taxon>
        <taxon>Fungi</taxon>
        <taxon>Dikarya</taxon>
        <taxon>Ascomycota</taxon>
        <taxon>Pezizomycotina</taxon>
        <taxon>Dothideomycetes</taxon>
        <taxon>Dothideomycetidae</taxon>
        <taxon>Capnodiales</taxon>
        <taxon>Piedraiaceae</taxon>
        <taxon>Piedraia</taxon>
    </lineage>
</organism>
<dbReference type="InterPro" id="IPR038872">
    <property type="entry name" value="Put_GTT3"/>
</dbReference>
<protein>
    <submittedName>
        <fullName evidence="3">Uncharacterized protein</fullName>
    </submittedName>
</protein>
<keyword evidence="2" id="KW-1133">Transmembrane helix</keyword>
<reference evidence="3" key="1">
    <citation type="journal article" date="2020" name="Stud. Mycol.">
        <title>101 Dothideomycetes genomes: a test case for predicting lifestyles and emergence of pathogens.</title>
        <authorList>
            <person name="Haridas S."/>
            <person name="Albert R."/>
            <person name="Binder M."/>
            <person name="Bloem J."/>
            <person name="Labutti K."/>
            <person name="Salamov A."/>
            <person name="Andreopoulos B."/>
            <person name="Baker S."/>
            <person name="Barry K."/>
            <person name="Bills G."/>
            <person name="Bluhm B."/>
            <person name="Cannon C."/>
            <person name="Castanera R."/>
            <person name="Culley D."/>
            <person name="Daum C."/>
            <person name="Ezra D."/>
            <person name="Gonzalez J."/>
            <person name="Henrissat B."/>
            <person name="Kuo A."/>
            <person name="Liang C."/>
            <person name="Lipzen A."/>
            <person name="Lutzoni F."/>
            <person name="Magnuson J."/>
            <person name="Mondo S."/>
            <person name="Nolan M."/>
            <person name="Ohm R."/>
            <person name="Pangilinan J."/>
            <person name="Park H.-J."/>
            <person name="Ramirez L."/>
            <person name="Alfaro M."/>
            <person name="Sun H."/>
            <person name="Tritt A."/>
            <person name="Yoshinaga Y."/>
            <person name="Zwiers L.-H."/>
            <person name="Turgeon B."/>
            <person name="Goodwin S."/>
            <person name="Spatafora J."/>
            <person name="Crous P."/>
            <person name="Grigoriev I."/>
        </authorList>
    </citation>
    <scope>NUCLEOTIDE SEQUENCE</scope>
    <source>
        <strain evidence="3">CBS 480.64</strain>
    </source>
</reference>
<evidence type="ECO:0000256" key="2">
    <source>
        <dbReference type="SAM" id="Phobius"/>
    </source>
</evidence>
<feature type="transmembrane region" description="Helical" evidence="2">
    <location>
        <begin position="110"/>
        <end position="130"/>
    </location>
</feature>
<name>A0A6A7BWS0_9PEZI</name>
<feature type="transmembrane region" description="Helical" evidence="2">
    <location>
        <begin position="165"/>
        <end position="187"/>
    </location>
</feature>
<feature type="region of interest" description="Disordered" evidence="1">
    <location>
        <begin position="1"/>
        <end position="32"/>
    </location>
</feature>
<accession>A0A6A7BWS0</accession>
<keyword evidence="2" id="KW-0812">Transmembrane</keyword>
<feature type="compositionally biased region" description="Polar residues" evidence="1">
    <location>
        <begin position="1"/>
        <end position="21"/>
    </location>
</feature>
<keyword evidence="4" id="KW-1185">Reference proteome</keyword>